<accession>A0A7G2BZN4</accession>
<organism evidence="3 4">
    <name type="scientific">Angomonas deanei</name>
    <dbReference type="NCBI Taxonomy" id="59799"/>
    <lineage>
        <taxon>Eukaryota</taxon>
        <taxon>Discoba</taxon>
        <taxon>Euglenozoa</taxon>
        <taxon>Kinetoplastea</taxon>
        <taxon>Metakinetoplastina</taxon>
        <taxon>Trypanosomatida</taxon>
        <taxon>Trypanosomatidae</taxon>
        <taxon>Strigomonadinae</taxon>
        <taxon>Angomonas</taxon>
    </lineage>
</organism>
<evidence type="ECO:0000259" key="2">
    <source>
        <dbReference type="PROSITE" id="PS50004"/>
    </source>
</evidence>
<reference evidence="3 4" key="1">
    <citation type="submission" date="2020-08" db="EMBL/GenBank/DDBJ databases">
        <authorList>
            <person name="Newling K."/>
            <person name="Davey J."/>
            <person name="Forrester S."/>
        </authorList>
    </citation>
    <scope>NUCLEOTIDE SEQUENCE [LARGE SCALE GENOMIC DNA]</scope>
    <source>
        <strain evidence="4">Crithidia deanei Carvalho (ATCC PRA-265)</strain>
    </source>
</reference>
<feature type="region of interest" description="Disordered" evidence="1">
    <location>
        <begin position="87"/>
        <end position="142"/>
    </location>
</feature>
<sequence>MKDIGSIGFKYTVMDLNLADRTRSRLVQDSIRHRRETKHLTHAAMAPLRTLSSVEREDTEKTDENGNRISEWRKRIAPRKFTLFGWGGGGAQKQNTAHAKTPSFNSALEGPSSDDQQSLVTASSLNGSDAGHRPAPLPTTNIMDDGIMGIEDFCSSNASSRMVSRVNSDDDFYEQQSEDEEQEESPKELTHSKTLEASSSTAWKVHARLRVRVLYCRNLFSAQRHPPNPYLAVSTLRETHCTSTQLATLNPRYNEEFEFSITEPLRTCFR</sequence>
<dbReference type="EMBL" id="LR877145">
    <property type="protein sequence ID" value="CAD2212989.1"/>
    <property type="molecule type" value="Genomic_DNA"/>
</dbReference>
<feature type="compositionally biased region" description="Acidic residues" evidence="1">
    <location>
        <begin position="170"/>
        <end position="183"/>
    </location>
</feature>
<name>A0A7G2BZN4_9TRYP</name>
<evidence type="ECO:0000313" key="4">
    <source>
        <dbReference type="Proteomes" id="UP000515908"/>
    </source>
</evidence>
<dbReference type="AlphaFoldDB" id="A0A7G2BZN4"/>
<proteinExistence type="predicted"/>
<dbReference type="SUPFAM" id="SSF49562">
    <property type="entry name" value="C2 domain (Calcium/lipid-binding domain, CaLB)"/>
    <property type="match status" value="1"/>
</dbReference>
<gene>
    <name evidence="3" type="ORF">ADEAN_000042500</name>
</gene>
<feature type="region of interest" description="Disordered" evidence="1">
    <location>
        <begin position="170"/>
        <end position="196"/>
    </location>
</feature>
<feature type="compositionally biased region" description="Polar residues" evidence="1">
    <location>
        <begin position="113"/>
        <end position="127"/>
    </location>
</feature>
<dbReference type="InterPro" id="IPR035892">
    <property type="entry name" value="C2_domain_sf"/>
</dbReference>
<dbReference type="VEuPathDB" id="TriTrypDB:ADEAN_000042500"/>
<dbReference type="InterPro" id="IPR000008">
    <property type="entry name" value="C2_dom"/>
</dbReference>
<dbReference type="OrthoDB" id="270970at2759"/>
<dbReference type="Gene3D" id="2.60.40.150">
    <property type="entry name" value="C2 domain"/>
    <property type="match status" value="1"/>
</dbReference>
<feature type="domain" description="C2" evidence="2">
    <location>
        <begin position="189"/>
        <end position="270"/>
    </location>
</feature>
<feature type="compositionally biased region" description="Basic and acidic residues" evidence="1">
    <location>
        <begin position="184"/>
        <end position="194"/>
    </location>
</feature>
<dbReference type="Pfam" id="PF00168">
    <property type="entry name" value="C2"/>
    <property type="match status" value="1"/>
</dbReference>
<dbReference type="PROSITE" id="PS50004">
    <property type="entry name" value="C2"/>
    <property type="match status" value="1"/>
</dbReference>
<protein>
    <submittedName>
        <fullName evidence="3">C2 domain containing protein, putative</fullName>
    </submittedName>
</protein>
<feature type="compositionally biased region" description="Polar residues" evidence="1">
    <location>
        <begin position="92"/>
        <end position="106"/>
    </location>
</feature>
<dbReference type="CDD" id="cd00030">
    <property type="entry name" value="C2"/>
    <property type="match status" value="1"/>
</dbReference>
<dbReference type="Proteomes" id="UP000515908">
    <property type="component" value="Chromosome 01"/>
</dbReference>
<evidence type="ECO:0000313" key="3">
    <source>
        <dbReference type="EMBL" id="CAD2212989.1"/>
    </source>
</evidence>
<keyword evidence="4" id="KW-1185">Reference proteome</keyword>
<evidence type="ECO:0000256" key="1">
    <source>
        <dbReference type="SAM" id="MobiDB-lite"/>
    </source>
</evidence>